<feature type="domain" description="DUF6310" evidence="3">
    <location>
        <begin position="178"/>
        <end position="301"/>
    </location>
</feature>
<dbReference type="Proteomes" id="UP000518300">
    <property type="component" value="Unassembled WGS sequence"/>
</dbReference>
<feature type="compositionally biased region" description="Basic and acidic residues" evidence="1">
    <location>
        <begin position="193"/>
        <end position="204"/>
    </location>
</feature>
<comment type="caution">
    <text evidence="4">The sequence shown here is derived from an EMBL/GenBank/DDBJ whole genome shotgun (WGS) entry which is preliminary data.</text>
</comment>
<reference evidence="4 5" key="1">
    <citation type="submission" date="2020-04" db="EMBL/GenBank/DDBJ databases">
        <title>Draft genome of Pyxidicoccus fallax type strain.</title>
        <authorList>
            <person name="Whitworth D.E."/>
        </authorList>
    </citation>
    <scope>NUCLEOTIDE SEQUENCE [LARGE SCALE GENOMIC DNA]</scope>
    <source>
        <strain evidence="4 5">DSM 14698</strain>
    </source>
</reference>
<dbReference type="Pfam" id="PF19829">
    <property type="entry name" value="DUF6310"/>
    <property type="match status" value="1"/>
</dbReference>
<evidence type="ECO:0000256" key="1">
    <source>
        <dbReference type="SAM" id="MobiDB-lite"/>
    </source>
</evidence>
<feature type="compositionally biased region" description="Basic and acidic residues" evidence="1">
    <location>
        <begin position="176"/>
        <end position="185"/>
    </location>
</feature>
<evidence type="ECO:0000259" key="3">
    <source>
        <dbReference type="Pfam" id="PF19829"/>
    </source>
</evidence>
<evidence type="ECO:0000313" key="4">
    <source>
        <dbReference type="EMBL" id="NMO17826.1"/>
    </source>
</evidence>
<sequence>MRLRACAALLLLLSACATSVPSPTERASRNPRIANLQRAATLPWKDGGRCAVREASQPWPVLAERCFQALDHDRVRFSDRTGRCSVASAGAAALGIGLCVLAAPEIVVGAVIVVGVVVVGVAIKEAIDAYELRGSSTEEEEPAPQTKLAPQEPSTDRKPKPEPSGQDWLPPVPTEPLEHERRPECRPVPVPHAGKDAPHNECADKFPPNRYPGMDVLVDGVRFDALQVSVRVLWEIKTHRFDTYNAFVRKQELEREFKQLDKERKAAAACGYRFVVGVSTEQHKEALLGIDQTLNVVVTGCTR</sequence>
<keyword evidence="2" id="KW-0732">Signal</keyword>
<proteinExistence type="predicted"/>
<dbReference type="InterPro" id="IPR046277">
    <property type="entry name" value="DUF6310"/>
</dbReference>
<dbReference type="AlphaFoldDB" id="A0A848LJH0"/>
<accession>A0A848LJH0</accession>
<dbReference type="PROSITE" id="PS51257">
    <property type="entry name" value="PROKAR_LIPOPROTEIN"/>
    <property type="match status" value="1"/>
</dbReference>
<organism evidence="4 5">
    <name type="scientific">Pyxidicoccus fallax</name>
    <dbReference type="NCBI Taxonomy" id="394095"/>
    <lineage>
        <taxon>Bacteria</taxon>
        <taxon>Pseudomonadati</taxon>
        <taxon>Myxococcota</taxon>
        <taxon>Myxococcia</taxon>
        <taxon>Myxococcales</taxon>
        <taxon>Cystobacterineae</taxon>
        <taxon>Myxococcaceae</taxon>
        <taxon>Pyxidicoccus</taxon>
    </lineage>
</organism>
<keyword evidence="5" id="KW-1185">Reference proteome</keyword>
<evidence type="ECO:0000256" key="2">
    <source>
        <dbReference type="SAM" id="SignalP"/>
    </source>
</evidence>
<dbReference type="EMBL" id="JABBJJ010000111">
    <property type="protein sequence ID" value="NMO17826.1"/>
    <property type="molecule type" value="Genomic_DNA"/>
</dbReference>
<dbReference type="RefSeq" id="WP_169347111.1">
    <property type="nucleotide sequence ID" value="NZ_JABBJJ010000111.1"/>
</dbReference>
<protein>
    <recommendedName>
        <fullName evidence="3">DUF6310 domain-containing protein</fullName>
    </recommendedName>
</protein>
<feature type="chain" id="PRO_5032466349" description="DUF6310 domain-containing protein" evidence="2">
    <location>
        <begin position="20"/>
        <end position="303"/>
    </location>
</feature>
<name>A0A848LJH0_9BACT</name>
<evidence type="ECO:0000313" key="5">
    <source>
        <dbReference type="Proteomes" id="UP000518300"/>
    </source>
</evidence>
<feature type="region of interest" description="Disordered" evidence="1">
    <location>
        <begin position="132"/>
        <end position="208"/>
    </location>
</feature>
<feature type="signal peptide" evidence="2">
    <location>
        <begin position="1"/>
        <end position="19"/>
    </location>
</feature>
<gene>
    <name evidence="4" type="ORF">HG543_23640</name>
</gene>